<sequence length="864" mass="97699">MIFLKKIQANGFKSYAENIVINFDQPMIGIVDAKPEERKKIFEEAAGIGRYTKKKAESIRQLERSENNFNRLADIVKELERDLKKLGQQADKVKKFQEIKEELTSLELTILVKDINAANQELAQISSKLKESKDSNVTLTPLIKNLEDEKRSLNNLLESAELKIEDIRKKYENTNKEVNNLEIKKSIIENNVSKNRESTDVNVRKGALGQTITNLKTAITTKKNALSENQVDFEAIKKTQGELESKKNYLSQKYLSSNSDLATNRTQLNNLLHNAKSGFHLSQGVKGIMENKNALDGIHGTLADLIQVDEEYEKAVSTALGAATGNIIVNTHNNAARAIKFLKENKIGQATFLPIYGVDPKYIPDDILEILSQISGYEGICSEKVEYENKLFQSVIDYLLARTIIATDIDKAQQIFEYSKKNYRIVTKDGDLIMPGGATRGGYNKFSSTTLNVQSKIDDLKIKITELENVINQDQIEISNLIVHLTEVNTIVNEKSIIIAKLEEFIENSEKELIRYETEYGQLKTENESDADVNDSVKEYDLLLKEITILTTKLENESQVILSNEEIKKKIKQDIAQIETKIHDLRIQHGENTDILLRFEKREVHCQSIIDNAREKINTTYKMALEHAIASYSNELTMPEDEAREKVRKLNKSIEYLGNLNMDALNELKEKQTRYDFTSKELAEAREARDNILSIINDADSKARIDYEKTITNINQELPNIFQYLFGGGNCQVAFSDAQNLLESGIDILAEPPGKKVNSLVALSGGEKTLVALSVLFAILKTSHFPLVILDEAEAALDPANVERFGKIVSKFSHETQFIVITHRPGTMERCDSLYGATMIVKGVTKMYQVHLNEAKNKFSQEKK</sequence>
<dbReference type="InterPro" id="IPR027417">
    <property type="entry name" value="P-loop_NTPase"/>
</dbReference>
<dbReference type="SUPFAM" id="SSF75553">
    <property type="entry name" value="Smc hinge domain"/>
    <property type="match status" value="1"/>
</dbReference>
<evidence type="ECO:0000259" key="5">
    <source>
        <dbReference type="SMART" id="SM00968"/>
    </source>
</evidence>
<feature type="coiled-coil region" evidence="4">
    <location>
        <begin position="457"/>
        <end position="526"/>
    </location>
</feature>
<dbReference type="SUPFAM" id="SSF52540">
    <property type="entry name" value="P-loop containing nucleoside triphosphate hydrolases"/>
    <property type="match status" value="1"/>
</dbReference>
<evidence type="ECO:0000256" key="4">
    <source>
        <dbReference type="SAM" id="Coils"/>
    </source>
</evidence>
<dbReference type="InterPro" id="IPR036277">
    <property type="entry name" value="SMC_hinge_sf"/>
</dbReference>
<dbReference type="PANTHER" id="PTHR43977">
    <property type="entry name" value="STRUCTURAL MAINTENANCE OF CHROMOSOMES PROTEIN 3"/>
    <property type="match status" value="1"/>
</dbReference>
<dbReference type="Gene3D" id="1.20.1060.20">
    <property type="match status" value="1"/>
</dbReference>
<evidence type="ECO:0000256" key="1">
    <source>
        <dbReference type="ARBA" id="ARBA00004286"/>
    </source>
</evidence>
<dbReference type="SMART" id="SM00968">
    <property type="entry name" value="SMC_hinge"/>
    <property type="match status" value="1"/>
</dbReference>
<evidence type="ECO:0000313" key="6">
    <source>
        <dbReference type="Ensembl" id="ENSGWIP00000034070.1"/>
    </source>
</evidence>
<dbReference type="InterPro" id="IPR010935">
    <property type="entry name" value="SMC_hinge"/>
</dbReference>
<evidence type="ECO:0000256" key="2">
    <source>
        <dbReference type="ARBA" id="ARBA00022454"/>
    </source>
</evidence>
<dbReference type="Pfam" id="PF06470">
    <property type="entry name" value="SMC_hinge"/>
    <property type="match status" value="1"/>
</dbReference>
<dbReference type="Gene3D" id="6.10.140.1720">
    <property type="match status" value="1"/>
</dbReference>
<dbReference type="GO" id="GO:0051276">
    <property type="term" value="P:chromosome organization"/>
    <property type="evidence" value="ECO:0007669"/>
    <property type="project" value="InterPro"/>
</dbReference>
<dbReference type="Gene3D" id="3.30.70.1620">
    <property type="match status" value="1"/>
</dbReference>
<dbReference type="Gene3D" id="3.40.50.300">
    <property type="entry name" value="P-loop containing nucleotide triphosphate hydrolases"/>
    <property type="match status" value="1"/>
</dbReference>
<reference evidence="6" key="2">
    <citation type="submission" date="2025-09" db="UniProtKB">
        <authorList>
            <consortium name="Ensembl"/>
        </authorList>
    </citation>
    <scope>IDENTIFICATION</scope>
</reference>
<feature type="domain" description="SMC hinge" evidence="5">
    <location>
        <begin position="296"/>
        <end position="416"/>
    </location>
</feature>
<organism evidence="6 7">
    <name type="scientific">Gouania willdenowi</name>
    <name type="common">Blunt-snouted clingfish</name>
    <name type="synonym">Lepadogaster willdenowi</name>
    <dbReference type="NCBI Taxonomy" id="441366"/>
    <lineage>
        <taxon>Eukaryota</taxon>
        <taxon>Metazoa</taxon>
        <taxon>Chordata</taxon>
        <taxon>Craniata</taxon>
        <taxon>Vertebrata</taxon>
        <taxon>Euteleostomi</taxon>
        <taxon>Actinopterygii</taxon>
        <taxon>Neopterygii</taxon>
        <taxon>Teleostei</taxon>
        <taxon>Neoteleostei</taxon>
        <taxon>Acanthomorphata</taxon>
        <taxon>Ovalentaria</taxon>
        <taxon>Blenniimorphae</taxon>
        <taxon>Blenniiformes</taxon>
        <taxon>Gobiesocoidei</taxon>
        <taxon>Gobiesocidae</taxon>
        <taxon>Gobiesocinae</taxon>
        <taxon>Gouania</taxon>
    </lineage>
</organism>
<dbReference type="Proteomes" id="UP000694680">
    <property type="component" value="Unassembled WGS sequence"/>
</dbReference>
<feature type="coiled-coil region" evidence="4">
    <location>
        <begin position="48"/>
        <end position="191"/>
    </location>
</feature>
<dbReference type="AlphaFoldDB" id="A0A8C5GR14"/>
<evidence type="ECO:0000256" key="3">
    <source>
        <dbReference type="ARBA" id="ARBA00023054"/>
    </source>
</evidence>
<dbReference type="InterPro" id="IPR003395">
    <property type="entry name" value="RecF/RecN/SMC_N"/>
</dbReference>
<evidence type="ECO:0000313" key="7">
    <source>
        <dbReference type="Proteomes" id="UP000694680"/>
    </source>
</evidence>
<dbReference type="Ensembl" id="ENSGWIT00000037134.1">
    <property type="protein sequence ID" value="ENSGWIP00000034070.1"/>
    <property type="gene ID" value="ENSGWIG00000017601.1"/>
</dbReference>
<comment type="subcellular location">
    <subcellularLocation>
        <location evidence="1">Chromosome</location>
    </subcellularLocation>
</comment>
<proteinExistence type="predicted"/>
<keyword evidence="7" id="KW-1185">Reference proteome</keyword>
<name>A0A8C5GR14_GOUWI</name>
<dbReference type="GO" id="GO:0005524">
    <property type="term" value="F:ATP binding"/>
    <property type="evidence" value="ECO:0007669"/>
    <property type="project" value="InterPro"/>
</dbReference>
<dbReference type="GO" id="GO:0005694">
    <property type="term" value="C:chromosome"/>
    <property type="evidence" value="ECO:0007669"/>
    <property type="project" value="UniProtKB-SubCell"/>
</dbReference>
<keyword evidence="3 4" id="KW-0175">Coiled coil</keyword>
<accession>A0A8C5GR14</accession>
<keyword evidence="2" id="KW-0158">Chromosome</keyword>
<protein>
    <recommendedName>
        <fullName evidence="5">SMC hinge domain-containing protein</fullName>
    </recommendedName>
</protein>
<reference evidence="6" key="1">
    <citation type="submission" date="2025-08" db="UniProtKB">
        <authorList>
            <consortium name="Ensembl"/>
        </authorList>
    </citation>
    <scope>IDENTIFICATION</scope>
</reference>
<dbReference type="Pfam" id="PF02463">
    <property type="entry name" value="SMC_N"/>
    <property type="match status" value="1"/>
</dbReference>